<sequence length="283" mass="32181">MKRLIPLFLMLFSGASMAQQSYSIEPIKDNVYRFSVGHYHSVFMVTDDAIVVTDPINPEAAQYLKDTLTQRYEQPIKYLIYSHNHIDHTRGGDVLANEQVEVISHQYAYEDLSWTQAPTALPTLTFNDTLRVNLGDSHVQLRYYGPNNGRGSISMRFMPANVLFVADWIVLGRMPYKSLPGYDIHGMIRSTEAVLNEPAFDVLVGAHAETGVRENVVNYLNYLKALYNGVRDGMLAGQSLEAIQASLTLNEYAHLAMFDDWRVQNIEGVYNTLIEQSYFNLRE</sequence>
<dbReference type="InterPro" id="IPR036866">
    <property type="entry name" value="RibonucZ/Hydroxyglut_hydro"/>
</dbReference>
<proteinExistence type="inferred from homology"/>
<feature type="signal peptide" evidence="2">
    <location>
        <begin position="1"/>
        <end position="18"/>
    </location>
</feature>
<evidence type="ECO:0000313" key="5">
    <source>
        <dbReference type="Proteomes" id="UP000287330"/>
    </source>
</evidence>
<evidence type="ECO:0000256" key="2">
    <source>
        <dbReference type="SAM" id="SignalP"/>
    </source>
</evidence>
<protein>
    <submittedName>
        <fullName evidence="4">MBL fold metallo-hydrolase</fullName>
    </submittedName>
</protein>
<comment type="similarity">
    <text evidence="1">Belongs to the metallo-beta-lactamase superfamily. Class-B beta-lactamase family.</text>
</comment>
<dbReference type="Gene3D" id="3.60.15.10">
    <property type="entry name" value="Ribonuclease Z/Hydroxyacylglutathione hydrolase-like"/>
    <property type="match status" value="1"/>
</dbReference>
<dbReference type="GO" id="GO:0016787">
    <property type="term" value="F:hydrolase activity"/>
    <property type="evidence" value="ECO:0007669"/>
    <property type="project" value="UniProtKB-KW"/>
</dbReference>
<dbReference type="InterPro" id="IPR050855">
    <property type="entry name" value="NDM-1-like"/>
</dbReference>
<evidence type="ECO:0000256" key="1">
    <source>
        <dbReference type="ARBA" id="ARBA00005250"/>
    </source>
</evidence>
<dbReference type="PANTHER" id="PTHR42951:SF4">
    <property type="entry name" value="ACYL-COENZYME A THIOESTERASE MBLAC2"/>
    <property type="match status" value="1"/>
</dbReference>
<evidence type="ECO:0000259" key="3">
    <source>
        <dbReference type="SMART" id="SM00849"/>
    </source>
</evidence>
<keyword evidence="4" id="KW-0378">Hydrolase</keyword>
<dbReference type="RefSeq" id="WP_110573626.1">
    <property type="nucleotide sequence ID" value="NZ_PIPV01000002.1"/>
</dbReference>
<feature type="chain" id="PRO_5019178318" evidence="2">
    <location>
        <begin position="19"/>
        <end position="283"/>
    </location>
</feature>
<dbReference type="OrthoDB" id="9815874at2"/>
<dbReference type="GO" id="GO:0017001">
    <property type="term" value="P:antibiotic catabolic process"/>
    <property type="evidence" value="ECO:0007669"/>
    <property type="project" value="UniProtKB-ARBA"/>
</dbReference>
<feature type="domain" description="Metallo-beta-lactamase" evidence="3">
    <location>
        <begin position="39"/>
        <end position="207"/>
    </location>
</feature>
<gene>
    <name evidence="4" type="ORF">CWE25_02680</name>
</gene>
<reference evidence="5" key="1">
    <citation type="journal article" date="2018" name="Front. Microbiol.">
        <title>Genome-Based Analysis Reveals the Taxonomy and Diversity of the Family Idiomarinaceae.</title>
        <authorList>
            <person name="Liu Y."/>
            <person name="Lai Q."/>
            <person name="Shao Z."/>
        </authorList>
    </citation>
    <scope>NUCLEOTIDE SEQUENCE [LARGE SCALE GENOMIC DNA]</scope>
    <source>
        <strain evidence="5">F23</strain>
    </source>
</reference>
<dbReference type="EMBL" id="PIPV01000002">
    <property type="protein sequence ID" value="RUO57384.1"/>
    <property type="molecule type" value="Genomic_DNA"/>
</dbReference>
<name>A0A432Y8T8_9GAMM</name>
<organism evidence="4 5">
    <name type="scientific">Idiomarina fontislapidosi</name>
    <dbReference type="NCBI Taxonomy" id="263723"/>
    <lineage>
        <taxon>Bacteria</taxon>
        <taxon>Pseudomonadati</taxon>
        <taxon>Pseudomonadota</taxon>
        <taxon>Gammaproteobacteria</taxon>
        <taxon>Alteromonadales</taxon>
        <taxon>Idiomarinaceae</taxon>
        <taxon>Idiomarina</taxon>
    </lineage>
</organism>
<comment type="caution">
    <text evidence="4">The sequence shown here is derived from an EMBL/GenBank/DDBJ whole genome shotgun (WGS) entry which is preliminary data.</text>
</comment>
<keyword evidence="2" id="KW-0732">Signal</keyword>
<dbReference type="SUPFAM" id="SSF56281">
    <property type="entry name" value="Metallo-hydrolase/oxidoreductase"/>
    <property type="match status" value="1"/>
</dbReference>
<dbReference type="InterPro" id="IPR001279">
    <property type="entry name" value="Metallo-B-lactamas"/>
</dbReference>
<accession>A0A432Y8T8</accession>
<dbReference type="PANTHER" id="PTHR42951">
    <property type="entry name" value="METALLO-BETA-LACTAMASE DOMAIN-CONTAINING"/>
    <property type="match status" value="1"/>
</dbReference>
<dbReference type="SMART" id="SM00849">
    <property type="entry name" value="Lactamase_B"/>
    <property type="match status" value="1"/>
</dbReference>
<dbReference type="Pfam" id="PF00753">
    <property type="entry name" value="Lactamase_B"/>
    <property type="match status" value="1"/>
</dbReference>
<keyword evidence="5" id="KW-1185">Reference proteome</keyword>
<dbReference type="Proteomes" id="UP000287330">
    <property type="component" value="Unassembled WGS sequence"/>
</dbReference>
<evidence type="ECO:0000313" key="4">
    <source>
        <dbReference type="EMBL" id="RUO57384.1"/>
    </source>
</evidence>
<dbReference type="AlphaFoldDB" id="A0A432Y8T8"/>